<dbReference type="EMBL" id="CP066065">
    <property type="protein sequence ID" value="QQC44452.1"/>
    <property type="molecule type" value="Genomic_DNA"/>
</dbReference>
<dbReference type="InterPro" id="IPR027417">
    <property type="entry name" value="P-loop_NTPase"/>
</dbReference>
<reference evidence="10 11" key="1">
    <citation type="submission" date="2020-12" db="EMBL/GenBank/DDBJ databases">
        <title>FDA dAtabase for Regulatory Grade micrObial Sequences (FDA-ARGOS): Supporting development and validation of Infectious Disease Dx tests.</title>
        <authorList>
            <person name="Sproer C."/>
            <person name="Gronow S."/>
            <person name="Severitt S."/>
            <person name="Schroder I."/>
            <person name="Tallon L."/>
            <person name="Sadzewicz L."/>
            <person name="Zhao X."/>
            <person name="Boylan J."/>
            <person name="Ott S."/>
            <person name="Bowen H."/>
            <person name="Vavikolanu K."/>
            <person name="Mehta A."/>
            <person name="Aluvathingal J."/>
            <person name="Nadendla S."/>
            <person name="Lowell S."/>
            <person name="Myers T."/>
            <person name="Yan Y."/>
            <person name="Sichtig H."/>
        </authorList>
    </citation>
    <scope>NUCLEOTIDE SEQUENCE [LARGE SCALE GENOMIC DNA]</scope>
    <source>
        <strain evidence="10 11">FDAARGOS_985</strain>
    </source>
</reference>
<protein>
    <recommendedName>
        <fullName evidence="8">Cytidylate kinase</fullName>
        <shortName evidence="8">CK</shortName>
        <ecNumber evidence="8">2.7.4.25</ecNumber>
    </recommendedName>
    <alternativeName>
        <fullName evidence="8">Cytidine monophosphate kinase</fullName>
        <shortName evidence="8">CMP kinase</shortName>
    </alternativeName>
</protein>
<evidence type="ECO:0000256" key="7">
    <source>
        <dbReference type="ARBA" id="ARBA00048478"/>
    </source>
</evidence>
<evidence type="ECO:0000256" key="1">
    <source>
        <dbReference type="ARBA" id="ARBA00009427"/>
    </source>
</evidence>
<dbReference type="GO" id="GO:0005737">
    <property type="term" value="C:cytoplasm"/>
    <property type="evidence" value="ECO:0007669"/>
    <property type="project" value="UniProtKB-SubCell"/>
</dbReference>
<keyword evidence="5 8" id="KW-0067">ATP-binding</keyword>
<name>A0AAP9Y8J5_9ACTO</name>
<dbReference type="NCBIfam" id="TIGR00017">
    <property type="entry name" value="cmk"/>
    <property type="match status" value="1"/>
</dbReference>
<proteinExistence type="inferred from homology"/>
<evidence type="ECO:0000259" key="9">
    <source>
        <dbReference type="Pfam" id="PF02224"/>
    </source>
</evidence>
<dbReference type="RefSeq" id="WP_074632576.1">
    <property type="nucleotide sequence ID" value="NZ_CP066065.1"/>
</dbReference>
<evidence type="ECO:0000256" key="5">
    <source>
        <dbReference type="ARBA" id="ARBA00022840"/>
    </source>
</evidence>
<evidence type="ECO:0000256" key="4">
    <source>
        <dbReference type="ARBA" id="ARBA00022777"/>
    </source>
</evidence>
<keyword evidence="3 8" id="KW-0547">Nucleotide-binding</keyword>
<dbReference type="Gene3D" id="3.40.50.300">
    <property type="entry name" value="P-loop containing nucleotide triphosphate hydrolases"/>
    <property type="match status" value="1"/>
</dbReference>
<gene>
    <name evidence="8 10" type="primary">cmk</name>
    <name evidence="10" type="ORF">I6H42_03395</name>
</gene>
<dbReference type="Proteomes" id="UP000595220">
    <property type="component" value="Chromosome"/>
</dbReference>
<dbReference type="GO" id="GO:0036431">
    <property type="term" value="F:dCMP kinase activity"/>
    <property type="evidence" value="ECO:0007669"/>
    <property type="project" value="InterPro"/>
</dbReference>
<evidence type="ECO:0000256" key="8">
    <source>
        <dbReference type="HAMAP-Rule" id="MF_00238"/>
    </source>
</evidence>
<dbReference type="AlphaFoldDB" id="A0AAP9Y8J5"/>
<comment type="catalytic activity">
    <reaction evidence="7 8">
        <text>CMP + ATP = CDP + ADP</text>
        <dbReference type="Rhea" id="RHEA:11600"/>
        <dbReference type="ChEBI" id="CHEBI:30616"/>
        <dbReference type="ChEBI" id="CHEBI:58069"/>
        <dbReference type="ChEBI" id="CHEBI:60377"/>
        <dbReference type="ChEBI" id="CHEBI:456216"/>
        <dbReference type="EC" id="2.7.4.25"/>
    </reaction>
</comment>
<accession>A0AAP9Y8J5</accession>
<evidence type="ECO:0000256" key="3">
    <source>
        <dbReference type="ARBA" id="ARBA00022741"/>
    </source>
</evidence>
<comment type="catalytic activity">
    <reaction evidence="6 8">
        <text>dCMP + ATP = dCDP + ADP</text>
        <dbReference type="Rhea" id="RHEA:25094"/>
        <dbReference type="ChEBI" id="CHEBI:30616"/>
        <dbReference type="ChEBI" id="CHEBI:57566"/>
        <dbReference type="ChEBI" id="CHEBI:58593"/>
        <dbReference type="ChEBI" id="CHEBI:456216"/>
        <dbReference type="EC" id="2.7.4.25"/>
    </reaction>
</comment>
<dbReference type="HAMAP" id="MF_00238">
    <property type="entry name" value="Cytidyl_kinase_type1"/>
    <property type="match status" value="1"/>
</dbReference>
<feature type="binding site" evidence="8">
    <location>
        <begin position="21"/>
        <end position="29"/>
    </location>
    <ligand>
        <name>ATP</name>
        <dbReference type="ChEBI" id="CHEBI:30616"/>
    </ligand>
</feature>
<dbReference type="EC" id="2.7.4.25" evidence="8"/>
<evidence type="ECO:0000313" key="11">
    <source>
        <dbReference type="Proteomes" id="UP000595220"/>
    </source>
</evidence>
<organism evidence="10 11">
    <name type="scientific">Schaalia meyeri</name>
    <dbReference type="NCBI Taxonomy" id="52773"/>
    <lineage>
        <taxon>Bacteria</taxon>
        <taxon>Bacillati</taxon>
        <taxon>Actinomycetota</taxon>
        <taxon>Actinomycetes</taxon>
        <taxon>Actinomycetales</taxon>
        <taxon>Actinomycetaceae</taxon>
        <taxon>Schaalia</taxon>
    </lineage>
</organism>
<dbReference type="CDD" id="cd02020">
    <property type="entry name" value="CMPK"/>
    <property type="match status" value="1"/>
</dbReference>
<comment type="similarity">
    <text evidence="1 8">Belongs to the cytidylate kinase family. Type 1 subfamily.</text>
</comment>
<evidence type="ECO:0000256" key="6">
    <source>
        <dbReference type="ARBA" id="ARBA00047615"/>
    </source>
</evidence>
<evidence type="ECO:0000256" key="2">
    <source>
        <dbReference type="ARBA" id="ARBA00022679"/>
    </source>
</evidence>
<keyword evidence="11" id="KW-1185">Reference proteome</keyword>
<keyword evidence="2 8" id="KW-0808">Transferase</keyword>
<keyword evidence="4 8" id="KW-0418">Kinase</keyword>
<dbReference type="InterPro" id="IPR011994">
    <property type="entry name" value="Cytidylate_kinase_dom"/>
</dbReference>
<evidence type="ECO:0000313" key="10">
    <source>
        <dbReference type="EMBL" id="QQC44452.1"/>
    </source>
</evidence>
<comment type="subcellular location">
    <subcellularLocation>
        <location evidence="8">Cytoplasm</location>
    </subcellularLocation>
</comment>
<sequence>MDDMMRRDAISRVGITIAIDGPAGSGKSTVSKKLASRLGIGYLDTGAMYRALTWYVLKRGIDFADTAAVAGAAHEMPLRLVSDPMDPHVWVGDCEVTEQIRAPRIALAIKHVSTNLSVRSWMATEQRRRMMEARHSGSGMIAEGRDITTVVCPNADVRILLLADQEARLRRRTLELYGDATDEHMEIVREQVEGRDRADSEVAEFMVAAPGVATVDSTGRDVEGVCDAIMRYVDQNLADRDV</sequence>
<dbReference type="InterPro" id="IPR003136">
    <property type="entry name" value="Cytidylate_kin"/>
</dbReference>
<dbReference type="GO" id="GO:0006220">
    <property type="term" value="P:pyrimidine nucleotide metabolic process"/>
    <property type="evidence" value="ECO:0007669"/>
    <property type="project" value="UniProtKB-UniRule"/>
</dbReference>
<feature type="domain" description="Cytidylate kinase" evidence="9">
    <location>
        <begin position="17"/>
        <end position="234"/>
    </location>
</feature>
<dbReference type="GO" id="GO:0005524">
    <property type="term" value="F:ATP binding"/>
    <property type="evidence" value="ECO:0007669"/>
    <property type="project" value="UniProtKB-UniRule"/>
</dbReference>
<dbReference type="Pfam" id="PF02224">
    <property type="entry name" value="Cytidylate_kin"/>
    <property type="match status" value="1"/>
</dbReference>
<dbReference type="SUPFAM" id="SSF52540">
    <property type="entry name" value="P-loop containing nucleoside triphosphate hydrolases"/>
    <property type="match status" value="1"/>
</dbReference>
<keyword evidence="8" id="KW-0963">Cytoplasm</keyword>